<dbReference type="HOGENOM" id="CLU_1004232_0_0_6"/>
<proteinExistence type="predicted"/>
<comment type="caution">
    <text evidence="2">The sequence shown here is derived from an EMBL/GenBank/DDBJ whole genome shotgun (WGS) entry which is preliminary data.</text>
</comment>
<dbReference type="InterPro" id="IPR006120">
    <property type="entry name" value="Resolvase_HTH_dom"/>
</dbReference>
<dbReference type="GO" id="GO:0000150">
    <property type="term" value="F:DNA strand exchange activity"/>
    <property type="evidence" value="ECO:0007669"/>
    <property type="project" value="InterPro"/>
</dbReference>
<sequence length="277" mass="30233">MSDNAKLKELAEALKRAIEQAEHKPGEWAGTAQSMGGICCPGVPFQIGKPWAKEEPWASFSYKRDSWLAVAAVNALPRLLGLIAEIERLRDSDQESTELCDTLSVLLGSVAVTVRGPEEPKSRHGFRDLPSRVKTVVAERDQLRAEVAGLRTGYEAYEQVVQGLKAEVERHRAYADKCESAAAGFSRQLQTALIELKALQGEKAAQGAIRKERQAEGIEKARAEGKYQGRPVDADLHARVIDLLQNGHGVRPTARLAKCSTTTVIRIKAALSNGEQS</sequence>
<dbReference type="GO" id="GO:0003677">
    <property type="term" value="F:DNA binding"/>
    <property type="evidence" value="ECO:0007669"/>
    <property type="project" value="InterPro"/>
</dbReference>
<feature type="domain" description="Resolvase HTH" evidence="1">
    <location>
        <begin position="229"/>
        <end position="270"/>
    </location>
</feature>
<dbReference type="AlphaFoldDB" id="V8R6J1"/>
<dbReference type="eggNOG" id="COG1961">
    <property type="taxonomic scope" value="Bacteria"/>
</dbReference>
<organism evidence="2 3">
    <name type="scientific">Pseudomonas moraviensis R28-S</name>
    <dbReference type="NCBI Taxonomy" id="1395516"/>
    <lineage>
        <taxon>Bacteria</taxon>
        <taxon>Pseudomonadati</taxon>
        <taxon>Pseudomonadota</taxon>
        <taxon>Gammaproteobacteria</taxon>
        <taxon>Pseudomonadales</taxon>
        <taxon>Pseudomonadaceae</taxon>
        <taxon>Pseudomonas</taxon>
    </lineage>
</organism>
<protein>
    <submittedName>
        <fullName evidence="2">Resolvase</fullName>
    </submittedName>
</protein>
<dbReference type="Proteomes" id="UP000024771">
    <property type="component" value="Chromosome"/>
</dbReference>
<evidence type="ECO:0000313" key="3">
    <source>
        <dbReference type="Proteomes" id="UP000024771"/>
    </source>
</evidence>
<dbReference type="Pfam" id="PF02796">
    <property type="entry name" value="HTH_7"/>
    <property type="match status" value="1"/>
</dbReference>
<accession>V8R6J1</accession>
<dbReference type="RefSeq" id="WP_024013546.1">
    <property type="nucleotide sequence ID" value="NZ_CM002330.1"/>
</dbReference>
<reference evidence="2 3" key="1">
    <citation type="journal article" date="2014" name="Genome Announc.">
        <title>Draft Genome Sequence of Pseudomonas moraviensis R28-S.</title>
        <authorList>
            <person name="Hunter S.S."/>
            <person name="Yano H."/>
            <person name="Loftie-Eaton W."/>
            <person name="Hughes J."/>
            <person name="De Gelder L."/>
            <person name="Stragier P."/>
            <person name="De Vos P."/>
            <person name="Settles M.L."/>
            <person name="Top E.M."/>
        </authorList>
    </citation>
    <scope>NUCLEOTIDE SEQUENCE [LARGE SCALE GENOMIC DNA]</scope>
    <source>
        <strain evidence="3">R28</strain>
    </source>
</reference>
<name>V8R6J1_9PSED</name>
<evidence type="ECO:0000313" key="2">
    <source>
        <dbReference type="EMBL" id="ETF06899.1"/>
    </source>
</evidence>
<dbReference type="EMBL" id="AYMZ01000007">
    <property type="protein sequence ID" value="ETF06899.1"/>
    <property type="molecule type" value="Genomic_DNA"/>
</dbReference>
<evidence type="ECO:0000259" key="1">
    <source>
        <dbReference type="Pfam" id="PF02796"/>
    </source>
</evidence>
<gene>
    <name evidence="2" type="ORF">PMO01_17320</name>
</gene>
<dbReference type="PATRIC" id="fig|1395516.4.peg.3513"/>